<dbReference type="AlphaFoldDB" id="A6JA45"/>
<keyword evidence="1" id="KW-0812">Transmembrane</keyword>
<keyword evidence="1" id="KW-1133">Transmembrane helix</keyword>
<name>A6JA45_RAT</name>
<protein>
    <submittedName>
        <fullName evidence="2">RCG53895, isoform CRA_b</fullName>
    </submittedName>
</protein>
<reference evidence="2 3" key="1">
    <citation type="submission" date="2005-09" db="EMBL/GenBank/DDBJ databases">
        <authorList>
            <person name="Mural R.J."/>
            <person name="Li P.W."/>
            <person name="Adams M.D."/>
            <person name="Amanatides P.G."/>
            <person name="Baden-Tillson H."/>
            <person name="Barnstead M."/>
            <person name="Chin S.H."/>
            <person name="Dew I."/>
            <person name="Evans C.A."/>
            <person name="Ferriera S."/>
            <person name="Flanigan M."/>
            <person name="Fosler C."/>
            <person name="Glodek A."/>
            <person name="Gu Z."/>
            <person name="Holt R.A."/>
            <person name="Jennings D."/>
            <person name="Kraft C.L."/>
            <person name="Lu F."/>
            <person name="Nguyen T."/>
            <person name="Nusskern D.R."/>
            <person name="Pfannkoch C.M."/>
            <person name="Sitter C."/>
            <person name="Sutton G.G."/>
            <person name="Venter J.C."/>
            <person name="Wang Z."/>
            <person name="Woodage T."/>
            <person name="Zheng X.H."/>
            <person name="Zhong F."/>
        </authorList>
    </citation>
    <scope>NUCLEOTIDE SEQUENCE [LARGE SCALE GENOMIC DNA]</scope>
    <source>
        <strain>BN</strain>
        <strain evidence="3">Sprague-Dawley</strain>
    </source>
</reference>
<organism evidence="2 3">
    <name type="scientific">Rattus norvegicus</name>
    <name type="common">Rat</name>
    <dbReference type="NCBI Taxonomy" id="10116"/>
    <lineage>
        <taxon>Eukaryota</taxon>
        <taxon>Metazoa</taxon>
        <taxon>Chordata</taxon>
        <taxon>Craniata</taxon>
        <taxon>Vertebrata</taxon>
        <taxon>Euteleostomi</taxon>
        <taxon>Mammalia</taxon>
        <taxon>Eutheria</taxon>
        <taxon>Euarchontoglires</taxon>
        <taxon>Glires</taxon>
        <taxon>Rodentia</taxon>
        <taxon>Myomorpha</taxon>
        <taxon>Muroidea</taxon>
        <taxon>Muridae</taxon>
        <taxon>Murinae</taxon>
        <taxon>Rattus</taxon>
    </lineage>
</organism>
<keyword evidence="1" id="KW-0472">Membrane</keyword>
<evidence type="ECO:0000313" key="2">
    <source>
        <dbReference type="EMBL" id="EDM07690.1"/>
    </source>
</evidence>
<evidence type="ECO:0000313" key="3">
    <source>
        <dbReference type="Proteomes" id="UP000234681"/>
    </source>
</evidence>
<gene>
    <name evidence="2" type="ORF">rCG_53895</name>
</gene>
<proteinExistence type="predicted"/>
<evidence type="ECO:0000256" key="1">
    <source>
        <dbReference type="SAM" id="Phobius"/>
    </source>
</evidence>
<accession>A6JA45</accession>
<dbReference type="Proteomes" id="UP000234681">
    <property type="component" value="Chromosome 1"/>
</dbReference>
<sequence length="103" mass="11242">MDLHSGGQHLKVFQPATYRCFVAQELIAQFNPTPSACQLEAEGQAKAQGPWRSRIQPGKADSVLRGLKLLLLIVSVLAVGGFLCKVVFRPACGQKRNQVLLVK</sequence>
<feature type="transmembrane region" description="Helical" evidence="1">
    <location>
        <begin position="69"/>
        <end position="88"/>
    </location>
</feature>
<dbReference type="EMBL" id="CH473979">
    <property type="protein sequence ID" value="EDM07690.1"/>
    <property type="molecule type" value="Genomic_DNA"/>
</dbReference>